<dbReference type="Gene3D" id="1.25.70.10">
    <property type="entry name" value="Transcription termination factor 3, mitochondrial"/>
    <property type="match status" value="2"/>
</dbReference>
<dbReference type="PANTHER" id="PTHR13068:SF113">
    <property type="entry name" value="TRANSCRIPTION TERMINATION FACTOR MTEF18, MITOCHONDRIAL"/>
    <property type="match status" value="1"/>
</dbReference>
<dbReference type="OrthoDB" id="899381at2759"/>
<protein>
    <submittedName>
        <fullName evidence="5">Uncharacterized protein</fullName>
    </submittedName>
</protein>
<name>A0A9D5HBM3_9LILI</name>
<reference evidence="5" key="2">
    <citation type="journal article" date="2022" name="Hortic Res">
        <title>The genome of Dioscorea zingiberensis sheds light on the biosynthesis, origin and evolution of the medicinally important diosgenin saponins.</title>
        <authorList>
            <person name="Li Y."/>
            <person name="Tan C."/>
            <person name="Li Z."/>
            <person name="Guo J."/>
            <person name="Li S."/>
            <person name="Chen X."/>
            <person name="Wang C."/>
            <person name="Dai X."/>
            <person name="Yang H."/>
            <person name="Song W."/>
            <person name="Hou L."/>
            <person name="Xu J."/>
            <person name="Tong Z."/>
            <person name="Xu A."/>
            <person name="Yuan X."/>
            <person name="Wang W."/>
            <person name="Yang Q."/>
            <person name="Chen L."/>
            <person name="Sun Z."/>
            <person name="Wang K."/>
            <person name="Pan B."/>
            <person name="Chen J."/>
            <person name="Bao Y."/>
            <person name="Liu F."/>
            <person name="Qi X."/>
            <person name="Gang D.R."/>
            <person name="Wen J."/>
            <person name="Li J."/>
        </authorList>
    </citation>
    <scope>NUCLEOTIDE SEQUENCE</scope>
    <source>
        <strain evidence="5">Dzin_1.0</strain>
    </source>
</reference>
<sequence>MRDAPPSGDPPPLHPPTQAQEPQLSSPSPSATTLPRTFLVRSAASSPTTQSTSSTSSSKALAFPHPPPSRRLLFLSDDAPLIAAVNSLVHFGFPWTRLGLLYREAASIFSESPGLLVKRLRAFEDLGLRRICVIGICLAFPSVLIADCDPGGEIDLLFRDLKKAFVDFGMDGYCGDNVDVFFEICCRIRVLYNAGSVKGTMGEIIGRNRKAFLDLEEGVLARRLDFFLILGMHKEKVGLFVLEHPEILDFDLENSKISLPEYLKHVGLSEEELLRVSKECPYVMGRNKLLNLPGIMLAMDLHEWFLDKIVNGNHQYISPDFSSTIGYDVRIEGEFMEDLEWIKSVKMHKYLPTKLDFMCSIGFGENRITARAIGLLNGTRDQLQERFDCLIESGIEYPMLCRMISAAPKLLNQGKDNIHEKVKYLCNDLSYSVEYLVNFPAFLCFDLENRIKPRYRILNWLQEIGLLKKPFSPATVLANSEKRFIINLWSIHPAAPKQWLECFSSRGDTDGKPRNIFSSKS</sequence>
<comment type="similarity">
    <text evidence="1">Belongs to the mTERF family.</text>
</comment>
<keyword evidence="6" id="KW-1185">Reference proteome</keyword>
<proteinExistence type="inferred from homology"/>
<evidence type="ECO:0000313" key="5">
    <source>
        <dbReference type="EMBL" id="KAJ0970624.1"/>
    </source>
</evidence>
<dbReference type="SMART" id="SM00733">
    <property type="entry name" value="Mterf"/>
    <property type="match status" value="4"/>
</dbReference>
<dbReference type="GO" id="GO:0003676">
    <property type="term" value="F:nucleic acid binding"/>
    <property type="evidence" value="ECO:0007669"/>
    <property type="project" value="InterPro"/>
</dbReference>
<evidence type="ECO:0000256" key="3">
    <source>
        <dbReference type="ARBA" id="ARBA00022946"/>
    </source>
</evidence>
<dbReference type="AlphaFoldDB" id="A0A9D5HBM3"/>
<keyword evidence="2" id="KW-0804">Transcription</keyword>
<feature type="region of interest" description="Disordered" evidence="4">
    <location>
        <begin position="1"/>
        <end position="63"/>
    </location>
</feature>
<evidence type="ECO:0000313" key="6">
    <source>
        <dbReference type="Proteomes" id="UP001085076"/>
    </source>
</evidence>
<organism evidence="5 6">
    <name type="scientific">Dioscorea zingiberensis</name>
    <dbReference type="NCBI Taxonomy" id="325984"/>
    <lineage>
        <taxon>Eukaryota</taxon>
        <taxon>Viridiplantae</taxon>
        <taxon>Streptophyta</taxon>
        <taxon>Embryophyta</taxon>
        <taxon>Tracheophyta</taxon>
        <taxon>Spermatophyta</taxon>
        <taxon>Magnoliopsida</taxon>
        <taxon>Liliopsida</taxon>
        <taxon>Dioscoreales</taxon>
        <taxon>Dioscoreaceae</taxon>
        <taxon>Dioscorea</taxon>
    </lineage>
</organism>
<accession>A0A9D5HBM3</accession>
<keyword evidence="2" id="KW-0805">Transcription regulation</keyword>
<dbReference type="InterPro" id="IPR003690">
    <property type="entry name" value="MTERF"/>
</dbReference>
<evidence type="ECO:0000256" key="1">
    <source>
        <dbReference type="ARBA" id="ARBA00007692"/>
    </source>
</evidence>
<dbReference type="Pfam" id="PF02536">
    <property type="entry name" value="mTERF"/>
    <property type="match status" value="2"/>
</dbReference>
<dbReference type="EMBL" id="JAGGNH010000005">
    <property type="protein sequence ID" value="KAJ0970624.1"/>
    <property type="molecule type" value="Genomic_DNA"/>
</dbReference>
<dbReference type="FunFam" id="1.25.70.10:FF:000017">
    <property type="entry name" value="Transcription termination factor MTEF18, mitochondrial"/>
    <property type="match status" value="1"/>
</dbReference>
<evidence type="ECO:0000256" key="2">
    <source>
        <dbReference type="ARBA" id="ARBA00022472"/>
    </source>
</evidence>
<evidence type="ECO:0000256" key="4">
    <source>
        <dbReference type="SAM" id="MobiDB-lite"/>
    </source>
</evidence>
<dbReference type="GO" id="GO:0006353">
    <property type="term" value="P:DNA-templated transcription termination"/>
    <property type="evidence" value="ECO:0007669"/>
    <property type="project" value="UniProtKB-KW"/>
</dbReference>
<dbReference type="InterPro" id="IPR038538">
    <property type="entry name" value="MTERF_sf"/>
</dbReference>
<dbReference type="Proteomes" id="UP001085076">
    <property type="component" value="Miscellaneous, Linkage group lg05"/>
</dbReference>
<reference evidence="5" key="1">
    <citation type="submission" date="2021-03" db="EMBL/GenBank/DDBJ databases">
        <authorList>
            <person name="Li Z."/>
            <person name="Yang C."/>
        </authorList>
    </citation>
    <scope>NUCLEOTIDE SEQUENCE</scope>
    <source>
        <strain evidence="5">Dzin_1.0</strain>
        <tissue evidence="5">Leaf</tissue>
    </source>
</reference>
<feature type="compositionally biased region" description="Low complexity" evidence="4">
    <location>
        <begin position="42"/>
        <end position="62"/>
    </location>
</feature>
<keyword evidence="3" id="KW-0809">Transit peptide</keyword>
<feature type="compositionally biased region" description="Low complexity" evidence="4">
    <location>
        <begin position="22"/>
        <end position="35"/>
    </location>
</feature>
<keyword evidence="2" id="KW-0806">Transcription termination</keyword>
<dbReference type="PANTHER" id="PTHR13068">
    <property type="entry name" value="CGI-12 PROTEIN-RELATED"/>
    <property type="match status" value="1"/>
</dbReference>
<gene>
    <name evidence="5" type="ORF">J5N97_018583</name>
</gene>
<comment type="caution">
    <text evidence="5">The sequence shown here is derived from an EMBL/GenBank/DDBJ whole genome shotgun (WGS) entry which is preliminary data.</text>
</comment>